<dbReference type="PANTHER" id="PTHR22545">
    <property type="entry name" value="CENTROSOMAL PROTEIN OF 95 KDA"/>
    <property type="match status" value="1"/>
</dbReference>
<organism evidence="4 5">
    <name type="scientific">Pinctada imbricata</name>
    <name type="common">Atlantic pearl-oyster</name>
    <name type="synonym">Pinctada martensii</name>
    <dbReference type="NCBI Taxonomy" id="66713"/>
    <lineage>
        <taxon>Eukaryota</taxon>
        <taxon>Metazoa</taxon>
        <taxon>Spiralia</taxon>
        <taxon>Lophotrochozoa</taxon>
        <taxon>Mollusca</taxon>
        <taxon>Bivalvia</taxon>
        <taxon>Autobranchia</taxon>
        <taxon>Pteriomorphia</taxon>
        <taxon>Pterioida</taxon>
        <taxon>Pterioidea</taxon>
        <taxon>Pteriidae</taxon>
        <taxon>Pinctada</taxon>
    </lineage>
</organism>
<evidence type="ECO:0000259" key="3">
    <source>
        <dbReference type="Pfam" id="PF19016"/>
    </source>
</evidence>
<gene>
    <name evidence="4" type="ORF">FSP39_019025</name>
</gene>
<dbReference type="PANTHER" id="PTHR22545:SF0">
    <property type="entry name" value="CENTROSOMAL PROTEIN OF 95 KDA"/>
    <property type="match status" value="1"/>
</dbReference>
<feature type="compositionally biased region" description="Polar residues" evidence="2">
    <location>
        <begin position="162"/>
        <end position="189"/>
    </location>
</feature>
<feature type="non-terminal residue" evidence="4">
    <location>
        <position position="1"/>
    </location>
</feature>
<evidence type="ECO:0000313" key="4">
    <source>
        <dbReference type="EMBL" id="KAK3103409.1"/>
    </source>
</evidence>
<dbReference type="Gene3D" id="1.10.418.10">
    <property type="entry name" value="Calponin-like domain"/>
    <property type="match status" value="1"/>
</dbReference>
<evidence type="ECO:0000313" key="5">
    <source>
        <dbReference type="Proteomes" id="UP001186944"/>
    </source>
</evidence>
<keyword evidence="1" id="KW-0175">Coiled coil</keyword>
<feature type="coiled-coil region" evidence="1">
    <location>
        <begin position="727"/>
        <end position="754"/>
    </location>
</feature>
<feature type="region of interest" description="Disordered" evidence="2">
    <location>
        <begin position="538"/>
        <end position="575"/>
    </location>
</feature>
<dbReference type="InterPro" id="IPR044039">
    <property type="entry name" value="DUF5745"/>
</dbReference>
<dbReference type="Proteomes" id="UP001186944">
    <property type="component" value="Unassembled WGS sequence"/>
</dbReference>
<feature type="compositionally biased region" description="Basic and acidic residues" evidence="2">
    <location>
        <begin position="310"/>
        <end position="325"/>
    </location>
</feature>
<comment type="caution">
    <text evidence="4">The sequence shown here is derived from an EMBL/GenBank/DDBJ whole genome shotgun (WGS) entry which is preliminary data.</text>
</comment>
<dbReference type="GO" id="GO:0005813">
    <property type="term" value="C:centrosome"/>
    <property type="evidence" value="ECO:0007669"/>
    <property type="project" value="InterPro"/>
</dbReference>
<evidence type="ECO:0000256" key="2">
    <source>
        <dbReference type="SAM" id="MobiDB-lite"/>
    </source>
</evidence>
<dbReference type="GO" id="GO:0000922">
    <property type="term" value="C:spindle pole"/>
    <property type="evidence" value="ECO:0007669"/>
    <property type="project" value="InterPro"/>
</dbReference>
<dbReference type="Pfam" id="PF19016">
    <property type="entry name" value="DUF5745"/>
    <property type="match status" value="1"/>
</dbReference>
<dbReference type="InterPro" id="IPR026619">
    <property type="entry name" value="CEP95"/>
</dbReference>
<feature type="region of interest" description="Disordered" evidence="2">
    <location>
        <begin position="305"/>
        <end position="420"/>
    </location>
</feature>
<feature type="compositionally biased region" description="Low complexity" evidence="2">
    <location>
        <begin position="356"/>
        <end position="375"/>
    </location>
</feature>
<dbReference type="AlphaFoldDB" id="A0AA89C708"/>
<keyword evidence="5" id="KW-1185">Reference proteome</keyword>
<feature type="domain" description="DUF5745" evidence="3">
    <location>
        <begin position="44"/>
        <end position="100"/>
    </location>
</feature>
<dbReference type="SUPFAM" id="SSF47576">
    <property type="entry name" value="Calponin-homology domain, CH-domain"/>
    <property type="match status" value="1"/>
</dbReference>
<dbReference type="InterPro" id="IPR036872">
    <property type="entry name" value="CH_dom_sf"/>
</dbReference>
<name>A0AA89C708_PINIB</name>
<feature type="region of interest" description="Disordered" evidence="2">
    <location>
        <begin position="139"/>
        <end position="191"/>
    </location>
</feature>
<sequence length="845" mass="97726">VVRQANLLLEQLNAGSTIGCVEDITAPIFVTLFEGLCGEKLTGIIRSPRTKEDEIQNVQIVIDALSSNVLHTSLAHISGRDVVEGNREALLNLLEIFSGLLEYILNKIDSDASNDEEEVEEEDDPDAVRPEVIDRILERELNRREISPNRTPKGSPARRFSPNRTPVANRFDSSTGLRETTASTEQGDSTAELIKSAEDIDVEHKLRVNSLNGRRPVKSSQEIREDIARHRRELGLGKDPFDDLVEVRPQDKPEGPVSSRHREDPNDSYHVLQQMIEETAAMAKEAVDCSPSRAQRILQNLDGQYNTAGCRDDYLSPKKSLEEPLLRSPSRKTKSPARKSDEDLELTPSRAKRKVSFLTERSTTSESSPSLLKPSPRARPRVRTAWDESPPPKSATSRPKQDNSKTYTGRPKKSGSYLDFSSDRENFSYDDYLKKQFHEIVDEVLSDEEFMPEKHKSRNDQRRVRAEKLKGRKGTYTVADTQRLLGKERDKNRQKMEFLQKIYQEDLDELANEAEYEISKDRKAAKDTETNFQKKVLSKPKTTLPKDTGAIKKKTPTQKPKGTVSTKAKKSTGKGLIPAGAPRLTIKDDEDILPMLIKEFPHLHLSLHTWHELWRKGITQIEQITRANQEVRRKKSKAKAELEEAEKRHAIMVNIMKKELEHGERMKEIKQRQKSAVVTRNLIKEQRSQSARSRQYYDDYQVRMRSKMLKRRTREEMIFKKLFKDGLDIQKDRVRELKKYAKEQRDRQAKLQRNEIESMENYYQDQFEMLAESITKEREELHVREKAQQKVLGQMKKDLRKKMETEIKNLQDQLCRDDDDAYFRQLDADRVIHDLQMAKYHVHNV</sequence>
<proteinExistence type="predicted"/>
<feature type="region of interest" description="Disordered" evidence="2">
    <location>
        <begin position="234"/>
        <end position="269"/>
    </location>
</feature>
<accession>A0AA89C708</accession>
<reference evidence="4" key="1">
    <citation type="submission" date="2019-08" db="EMBL/GenBank/DDBJ databases">
        <title>The improved chromosome-level genome for the pearl oyster Pinctada fucata martensii using PacBio sequencing and Hi-C.</title>
        <authorList>
            <person name="Zheng Z."/>
        </authorList>
    </citation>
    <scope>NUCLEOTIDE SEQUENCE</scope>
    <source>
        <strain evidence="4">ZZ-2019</strain>
        <tissue evidence="4">Adductor muscle</tissue>
    </source>
</reference>
<feature type="coiled-coil region" evidence="1">
    <location>
        <begin position="621"/>
        <end position="655"/>
    </location>
</feature>
<feature type="compositionally biased region" description="Basic and acidic residues" evidence="2">
    <location>
        <begin position="234"/>
        <end position="267"/>
    </location>
</feature>
<dbReference type="EMBL" id="VSWD01000005">
    <property type="protein sequence ID" value="KAK3103409.1"/>
    <property type="molecule type" value="Genomic_DNA"/>
</dbReference>
<evidence type="ECO:0000256" key="1">
    <source>
        <dbReference type="SAM" id="Coils"/>
    </source>
</evidence>
<protein>
    <recommendedName>
        <fullName evidence="3">DUF5745 domain-containing protein</fullName>
    </recommendedName>
</protein>